<evidence type="ECO:0000313" key="2">
    <source>
        <dbReference type="Proteomes" id="UP000003416"/>
    </source>
</evidence>
<reference evidence="1 2" key="1">
    <citation type="submission" date="2011-02" db="EMBL/GenBank/DDBJ databases">
        <authorList>
            <person name="Weinstock G."/>
            <person name="Sodergren E."/>
            <person name="Clifton S."/>
            <person name="Fulton L."/>
            <person name="Fulton B."/>
            <person name="Courtney L."/>
            <person name="Fronick C."/>
            <person name="Harrison M."/>
            <person name="Strong C."/>
            <person name="Farmer C."/>
            <person name="Delahaunty K."/>
            <person name="Markovic C."/>
            <person name="Hall O."/>
            <person name="Minx P."/>
            <person name="Tomlinson C."/>
            <person name="Mitreva M."/>
            <person name="Hou S."/>
            <person name="Chen J."/>
            <person name="Wollam A."/>
            <person name="Pepin K.H."/>
            <person name="Johnson M."/>
            <person name="Bhonagiri V."/>
            <person name="Zhang X."/>
            <person name="Suruliraj S."/>
            <person name="Warren W."/>
            <person name="Chinwalla A."/>
            <person name="Mardis E.R."/>
            <person name="Wilson R.K."/>
        </authorList>
    </citation>
    <scope>NUCLEOTIDE SEQUENCE [LARGE SCALE GENOMIC DNA]</scope>
    <source>
        <strain evidence="1 2">YIT 12057</strain>
    </source>
</reference>
<name>F3PXH3_9BACE</name>
<protein>
    <submittedName>
        <fullName evidence="1">Conserved domain protein</fullName>
    </submittedName>
</protein>
<dbReference type="STRING" id="763034.HMPREF9446_03471"/>
<evidence type="ECO:0000313" key="1">
    <source>
        <dbReference type="EMBL" id="EGF51555.1"/>
    </source>
</evidence>
<gene>
    <name evidence="1" type="ORF">HMPREF9446_03471</name>
</gene>
<comment type="caution">
    <text evidence="1">The sequence shown here is derived from an EMBL/GenBank/DDBJ whole genome shotgun (WGS) entry which is preliminary data.</text>
</comment>
<keyword evidence="2" id="KW-1185">Reference proteome</keyword>
<dbReference type="AlphaFoldDB" id="F3PXH3"/>
<dbReference type="HOGENOM" id="CLU_2271740_0_0_10"/>
<accession>F3PXH3</accession>
<organism evidence="1 2">
    <name type="scientific">Bacteroides fluxus YIT 12057</name>
    <dbReference type="NCBI Taxonomy" id="763034"/>
    <lineage>
        <taxon>Bacteria</taxon>
        <taxon>Pseudomonadati</taxon>
        <taxon>Bacteroidota</taxon>
        <taxon>Bacteroidia</taxon>
        <taxon>Bacteroidales</taxon>
        <taxon>Bacteroidaceae</taxon>
        <taxon>Bacteroides</taxon>
    </lineage>
</organism>
<sequence length="102" mass="11829">MVMVVPVTLYNALFSEETIVFSPLRGKDEQTEAIQKNVLFHIAYNFYCLLPKTTIFCRNGEKEKALKSLNFRALPLFAICFRGAYGTLTYDFTKYHKLVTIY</sequence>
<proteinExistence type="predicted"/>
<dbReference type="EMBL" id="AFBN01000099">
    <property type="protein sequence ID" value="EGF51555.1"/>
    <property type="molecule type" value="Genomic_DNA"/>
</dbReference>
<dbReference type="Proteomes" id="UP000003416">
    <property type="component" value="Unassembled WGS sequence"/>
</dbReference>